<feature type="compositionally biased region" description="Basic and acidic residues" evidence="1">
    <location>
        <begin position="63"/>
        <end position="79"/>
    </location>
</feature>
<dbReference type="GeneID" id="81599156"/>
<reference evidence="2" key="2">
    <citation type="journal article" date="2023" name="IMA Fungus">
        <title>Comparative genomic study of the Penicillium genus elucidates a diverse pangenome and 15 lateral gene transfer events.</title>
        <authorList>
            <person name="Petersen C."/>
            <person name="Sorensen T."/>
            <person name="Nielsen M.R."/>
            <person name="Sondergaard T.E."/>
            <person name="Sorensen J.L."/>
            <person name="Fitzpatrick D.A."/>
            <person name="Frisvad J.C."/>
            <person name="Nielsen K.L."/>
        </authorList>
    </citation>
    <scope>NUCLEOTIDE SEQUENCE</scope>
    <source>
        <strain evidence="2">IBT 16125</strain>
    </source>
</reference>
<name>A0AAD6C8H7_9EURO</name>
<accession>A0AAD6C8H7</accession>
<keyword evidence="3" id="KW-1185">Reference proteome</keyword>
<gene>
    <name evidence="2" type="ORF">N7458_005531</name>
</gene>
<dbReference type="Proteomes" id="UP001213681">
    <property type="component" value="Unassembled WGS sequence"/>
</dbReference>
<evidence type="ECO:0000313" key="3">
    <source>
        <dbReference type="Proteomes" id="UP001213681"/>
    </source>
</evidence>
<organism evidence="2 3">
    <name type="scientific">Penicillium daleae</name>
    <dbReference type="NCBI Taxonomy" id="63821"/>
    <lineage>
        <taxon>Eukaryota</taxon>
        <taxon>Fungi</taxon>
        <taxon>Dikarya</taxon>
        <taxon>Ascomycota</taxon>
        <taxon>Pezizomycotina</taxon>
        <taxon>Eurotiomycetes</taxon>
        <taxon>Eurotiomycetidae</taxon>
        <taxon>Eurotiales</taxon>
        <taxon>Aspergillaceae</taxon>
        <taxon>Penicillium</taxon>
    </lineage>
</organism>
<proteinExistence type="predicted"/>
<dbReference type="AlphaFoldDB" id="A0AAD6C8H7"/>
<dbReference type="RefSeq" id="XP_056767531.1">
    <property type="nucleotide sequence ID" value="XM_056908913.1"/>
</dbReference>
<protein>
    <submittedName>
        <fullName evidence="2">Uncharacterized protein</fullName>
    </submittedName>
</protein>
<dbReference type="InterPro" id="IPR012337">
    <property type="entry name" value="RNaseH-like_sf"/>
</dbReference>
<feature type="compositionally biased region" description="Low complexity" evidence="1">
    <location>
        <begin position="47"/>
        <end position="56"/>
    </location>
</feature>
<feature type="region of interest" description="Disordered" evidence="1">
    <location>
        <begin position="29"/>
        <end position="90"/>
    </location>
</feature>
<evidence type="ECO:0000256" key="1">
    <source>
        <dbReference type="SAM" id="MobiDB-lite"/>
    </source>
</evidence>
<dbReference type="SUPFAM" id="SSF53098">
    <property type="entry name" value="Ribonuclease H-like"/>
    <property type="match status" value="1"/>
</dbReference>
<comment type="caution">
    <text evidence="2">The sequence shown here is derived from an EMBL/GenBank/DDBJ whole genome shotgun (WGS) entry which is preliminary data.</text>
</comment>
<evidence type="ECO:0000313" key="2">
    <source>
        <dbReference type="EMBL" id="KAJ5454575.1"/>
    </source>
</evidence>
<reference evidence="2" key="1">
    <citation type="submission" date="2022-12" db="EMBL/GenBank/DDBJ databases">
        <authorList>
            <person name="Petersen C."/>
        </authorList>
    </citation>
    <scope>NUCLEOTIDE SEQUENCE</scope>
    <source>
        <strain evidence="2">IBT 16125</strain>
    </source>
</reference>
<dbReference type="EMBL" id="JAPVEA010000005">
    <property type="protein sequence ID" value="KAJ5454575.1"/>
    <property type="molecule type" value="Genomic_DNA"/>
</dbReference>
<sequence>MHTKKGYFKEGECPALHVLVDPYATNVEVKNQPAANPEAEDNEAEGSEAGNSGSESLGDEEAKEQGDHERAPDKRDVHQGDQGAESDDDEALVSENLDCATTAVAATWLDNKPSESQEKLRKLAVRVGQRNIGLKCIGPRRVEEGLVLGTEACPNGATISLENGVFKERPKTVGIKFRCINCDSRYLFKEFLWHNFLDADASQGWCAANNCLKPLWEGTKFCRVHFLRWKPEDFALDQQSIVELKRLFSLAASEKWLPGSKIAKVMKKEISNQKALPPARLVNIDLEFSFNPREVYQIGLAGVEGTHVLDCLPKYSKPSAARSSSSSAPLTFCQRMLGKKFKLMPTIHGTLDSKGVVTKLNEYDITPNTTFVSWGHWHFDVSLLREWLDEEGHHDVLPNNERVLLLLKEFRGNLDRILGKECFHGHRFPLKLPFVFPILFGKGDPLAGRNHNAIVDALQLAQMTNLYFDLCNPPGSESFGRAQKPWTRGPRTRGSCCWTHSTIL</sequence>